<evidence type="ECO:0000313" key="3">
    <source>
        <dbReference type="Proteomes" id="UP000065533"/>
    </source>
</evidence>
<accession>A0ABM5WUA7</accession>
<reference evidence="2" key="1">
    <citation type="submission" date="2016-01" db="EMBL/GenBank/DDBJ databases">
        <title>Complete genome of Planococcus kocurri type strain.</title>
        <authorList>
            <person name="See-Too W.S."/>
        </authorList>
    </citation>
    <scope>NUCLEOTIDE SEQUENCE [LARGE SCALE GENOMIC DNA]</scope>
    <source>
        <strain evidence="2">ATCC 43650</strain>
    </source>
</reference>
<sequence>MLRKKKITFVINYFYPELAATSQLMTELTGYLQKDFTITVIAAQPGYAGENHQSKKLFEEGYVESIKVVRIKLPEVNKNSKVSRLKYISSYFFLANIALLKEKGTDVIFTISQPPVLGGLIGTIGKLLKRSKHVYSIHDFNPEQAQAVAYTNNQSVFKIAKIIDKLNCSYADQVLVVGEDMAETLRGRFEDETVPNYTVISNWTDEDAIVPIEKSEPAIRGFLETHGLKDKFIVMYSGNLGLYYDLENLIQVADKFREQPDIVFLFIGEGAVKERIQRYVTEKNLENVKFLPYQPKEFLKYSLNSADVHLVVNQKGIKGVSVPSKIYGVMAAGKPVLGVLEQGSEVQRLIFESGAGVVIEPQNYEGVIHAIHYLHSLDPRELKAMGLKGRAYLEENLTRATSINKYRQVLQAVADNSPLEHSFQPKQYKEVVHKK</sequence>
<dbReference type="InterPro" id="IPR001296">
    <property type="entry name" value="Glyco_trans_1"/>
</dbReference>
<proteinExistence type="predicted"/>
<feature type="domain" description="Glycosyl transferase family 1" evidence="1">
    <location>
        <begin position="229"/>
        <end position="380"/>
    </location>
</feature>
<protein>
    <submittedName>
        <fullName evidence="2">Glycosyltransferase WbuB</fullName>
    </submittedName>
</protein>
<evidence type="ECO:0000313" key="2">
    <source>
        <dbReference type="EMBL" id="ALS77938.1"/>
    </source>
</evidence>
<dbReference type="PANTHER" id="PTHR45947">
    <property type="entry name" value="SULFOQUINOVOSYL TRANSFERASE SQD2"/>
    <property type="match status" value="1"/>
</dbReference>
<dbReference type="EMBL" id="CP013661">
    <property type="protein sequence ID" value="ALS77938.1"/>
    <property type="molecule type" value="Genomic_DNA"/>
</dbReference>
<organism evidence="2 3">
    <name type="scientific">Planococcus kocurii</name>
    <dbReference type="NCBI Taxonomy" id="1374"/>
    <lineage>
        <taxon>Bacteria</taxon>
        <taxon>Bacillati</taxon>
        <taxon>Bacillota</taxon>
        <taxon>Bacilli</taxon>
        <taxon>Bacillales</taxon>
        <taxon>Caryophanaceae</taxon>
        <taxon>Planococcus</taxon>
    </lineage>
</organism>
<keyword evidence="3" id="KW-1185">Reference proteome</keyword>
<dbReference type="Pfam" id="PF00534">
    <property type="entry name" value="Glycos_transf_1"/>
    <property type="match status" value="1"/>
</dbReference>
<dbReference type="SUPFAM" id="SSF53756">
    <property type="entry name" value="UDP-Glycosyltransferase/glycogen phosphorylase"/>
    <property type="match status" value="1"/>
</dbReference>
<name>A0ABM5WUA7_9BACL</name>
<gene>
    <name evidence="2" type="ORF">AUO94_04445</name>
</gene>
<dbReference type="Gene3D" id="3.40.50.2000">
    <property type="entry name" value="Glycogen Phosphorylase B"/>
    <property type="match status" value="2"/>
</dbReference>
<dbReference type="CDD" id="cd03794">
    <property type="entry name" value="GT4_WbuB-like"/>
    <property type="match status" value="1"/>
</dbReference>
<dbReference type="InterPro" id="IPR050194">
    <property type="entry name" value="Glycosyltransferase_grp1"/>
</dbReference>
<evidence type="ECO:0000259" key="1">
    <source>
        <dbReference type="Pfam" id="PF00534"/>
    </source>
</evidence>
<dbReference type="Proteomes" id="UP000065533">
    <property type="component" value="Chromosome"/>
</dbReference>
<dbReference type="RefSeq" id="WP_058384609.1">
    <property type="nucleotide sequence ID" value="NZ_CP013661.2"/>
</dbReference>
<dbReference type="PANTHER" id="PTHR45947:SF3">
    <property type="entry name" value="SULFOQUINOVOSYL TRANSFERASE SQD2"/>
    <property type="match status" value="1"/>
</dbReference>